<name>A0A2H0NCD9_9BACT</name>
<dbReference type="EMBL" id="PCWQ01000012">
    <property type="protein sequence ID" value="PIR06561.1"/>
    <property type="molecule type" value="Genomic_DNA"/>
</dbReference>
<evidence type="ECO:0000313" key="1">
    <source>
        <dbReference type="EMBL" id="PIR06561.1"/>
    </source>
</evidence>
<comment type="caution">
    <text evidence="1">The sequence shown here is derived from an EMBL/GenBank/DDBJ whole genome shotgun (WGS) entry which is preliminary data.</text>
</comment>
<organism evidence="1 2">
    <name type="scientific">Candidatus Komeilibacteria bacterium CG11_big_fil_rev_8_21_14_0_20_36_20</name>
    <dbReference type="NCBI Taxonomy" id="1974477"/>
    <lineage>
        <taxon>Bacteria</taxon>
        <taxon>Candidatus Komeiliibacteriota</taxon>
    </lineage>
</organism>
<accession>A0A2H0NCD9</accession>
<evidence type="ECO:0000313" key="2">
    <source>
        <dbReference type="Proteomes" id="UP000230564"/>
    </source>
</evidence>
<reference evidence="1 2" key="1">
    <citation type="submission" date="2017-09" db="EMBL/GenBank/DDBJ databases">
        <title>Depth-based differentiation of microbial function through sediment-hosted aquifers and enrichment of novel symbionts in the deep terrestrial subsurface.</title>
        <authorList>
            <person name="Probst A.J."/>
            <person name="Ladd B."/>
            <person name="Jarett J.K."/>
            <person name="Geller-Mcgrath D.E."/>
            <person name="Sieber C.M."/>
            <person name="Emerson J.B."/>
            <person name="Anantharaman K."/>
            <person name="Thomas B.C."/>
            <person name="Malmstrom R."/>
            <person name="Stieglmeier M."/>
            <person name="Klingl A."/>
            <person name="Woyke T."/>
            <person name="Ryan C.M."/>
            <person name="Banfield J.F."/>
        </authorList>
    </citation>
    <scope>NUCLEOTIDE SEQUENCE [LARGE SCALE GENOMIC DNA]</scope>
    <source>
        <strain evidence="1">CG11_big_fil_rev_8_21_14_0_20_36_20</strain>
    </source>
</reference>
<gene>
    <name evidence="1" type="ORF">COV55_03480</name>
</gene>
<proteinExistence type="predicted"/>
<dbReference type="AlphaFoldDB" id="A0A2H0NCD9"/>
<sequence length="75" mass="8739">MIVRNLELKFDRQEDEKVFLKADAGAEVVITDYLADDFKERDKKVYLSIDYKPLVSSDENQKKILNELLDSEKDG</sequence>
<dbReference type="Proteomes" id="UP000230564">
    <property type="component" value="Unassembled WGS sequence"/>
</dbReference>
<protein>
    <submittedName>
        <fullName evidence="1">Uncharacterized protein</fullName>
    </submittedName>
</protein>